<proteinExistence type="predicted"/>
<name>A0ABQ8TFT4_PERAM</name>
<evidence type="ECO:0000313" key="2">
    <source>
        <dbReference type="Proteomes" id="UP001148838"/>
    </source>
</evidence>
<gene>
    <name evidence="1" type="ORF">ANN_06599</name>
</gene>
<evidence type="ECO:0000313" key="1">
    <source>
        <dbReference type="EMBL" id="KAJ4444802.1"/>
    </source>
</evidence>
<dbReference type="Gene3D" id="3.80.10.10">
    <property type="entry name" value="Ribonuclease Inhibitor"/>
    <property type="match status" value="1"/>
</dbReference>
<comment type="caution">
    <text evidence="1">The sequence shown here is derived from an EMBL/GenBank/DDBJ whole genome shotgun (WGS) entry which is preliminary data.</text>
</comment>
<dbReference type="EMBL" id="JAJSOF020000011">
    <property type="protein sequence ID" value="KAJ4444802.1"/>
    <property type="molecule type" value="Genomic_DNA"/>
</dbReference>
<protein>
    <submittedName>
        <fullName evidence="1">Uncharacterized protein</fullName>
    </submittedName>
</protein>
<organism evidence="1 2">
    <name type="scientific">Periplaneta americana</name>
    <name type="common">American cockroach</name>
    <name type="synonym">Blatta americana</name>
    <dbReference type="NCBI Taxonomy" id="6978"/>
    <lineage>
        <taxon>Eukaryota</taxon>
        <taxon>Metazoa</taxon>
        <taxon>Ecdysozoa</taxon>
        <taxon>Arthropoda</taxon>
        <taxon>Hexapoda</taxon>
        <taxon>Insecta</taxon>
        <taxon>Pterygota</taxon>
        <taxon>Neoptera</taxon>
        <taxon>Polyneoptera</taxon>
        <taxon>Dictyoptera</taxon>
        <taxon>Blattodea</taxon>
        <taxon>Blattoidea</taxon>
        <taxon>Blattidae</taxon>
        <taxon>Blattinae</taxon>
        <taxon>Periplaneta</taxon>
    </lineage>
</organism>
<dbReference type="Proteomes" id="UP001148838">
    <property type="component" value="Unassembled WGS sequence"/>
</dbReference>
<keyword evidence="2" id="KW-1185">Reference proteome</keyword>
<dbReference type="InterPro" id="IPR032675">
    <property type="entry name" value="LRR_dom_sf"/>
</dbReference>
<accession>A0ABQ8TFT4</accession>
<sequence>MVRIFSMSSEVLAHQYISKMRTCHDTFSVLYSLQVEAGVAFLSLLRTSDVQIQALYLFDWVYSYKWEGRSKLLFALTIFLRRFFNRTLTKSRTLKQKNNCLIYSSQRKLCVLNIQNASLSLGEAMRLLTAVSRSCGSVLKSLDLRGAFREWQVPHTSPRYLALLGHLTALSILRLDYSALSDAVLTALSVSTGNSLTQLQVAIRDTDNHQHALSDGAWSHLVTSCPNLRVAFSIVEDERNGFHRYKTLSTCDWNLAHTCSKCLMVDTRMKFCSCDFAVNIAHYEDLCHFLLSSIPLNNFYLYSGSVWDQSRSRNFRRTVQRLLNYYTNTLEDVHLHLKNNREMLDDLLLQLLTRSSHLSNLQYDGILRNMNTVREICNLQLSLKTNFHTLHVRPRNLNNVNRSIVRDIRSKYTSQLAEQKVDLKIEDPSSIIVFS</sequence>
<reference evidence="1 2" key="1">
    <citation type="journal article" date="2022" name="Allergy">
        <title>Genome assembly and annotation of Periplaneta americana reveal a comprehensive cockroach allergen profile.</title>
        <authorList>
            <person name="Wang L."/>
            <person name="Xiong Q."/>
            <person name="Saelim N."/>
            <person name="Wang L."/>
            <person name="Nong W."/>
            <person name="Wan A.T."/>
            <person name="Shi M."/>
            <person name="Liu X."/>
            <person name="Cao Q."/>
            <person name="Hui J.H.L."/>
            <person name="Sookrung N."/>
            <person name="Leung T.F."/>
            <person name="Tungtrongchitr A."/>
            <person name="Tsui S.K.W."/>
        </authorList>
    </citation>
    <scope>NUCLEOTIDE SEQUENCE [LARGE SCALE GENOMIC DNA]</scope>
    <source>
        <strain evidence="1">PWHHKU_190912</strain>
    </source>
</reference>